<sequence length="217" mass="24284">MLGPNLGRRGRNMGHHVGGNGQSVALMLMLMQNIQRLERKPPVTLGLMALMLGNVHFLLTVGFLLVICHVLVIVVALVLATCFQIQEPLHQCSVGFSGAEISFQDQPSVRYRLELMGLFNVAESHGNKAVLGSGRDRLQTFAQWVFRQQKDVVVVYGHSLWFRAFCRDFFPHDVHHEAKTIKVSNCGVVTFILQERIEGGGESAQYSIRPDSFQQLI</sequence>
<gene>
    <name evidence="2" type="ORF">JM16_003104</name>
</gene>
<organism evidence="2 3">
    <name type="scientific">Phytophthora kernoviae</name>
    <dbReference type="NCBI Taxonomy" id="325452"/>
    <lineage>
        <taxon>Eukaryota</taxon>
        <taxon>Sar</taxon>
        <taxon>Stramenopiles</taxon>
        <taxon>Oomycota</taxon>
        <taxon>Peronosporomycetes</taxon>
        <taxon>Peronosporales</taxon>
        <taxon>Peronosporaceae</taxon>
        <taxon>Phytophthora</taxon>
    </lineage>
</organism>
<feature type="transmembrane region" description="Helical" evidence="1">
    <location>
        <begin position="57"/>
        <end position="80"/>
    </location>
</feature>
<evidence type="ECO:0000313" key="3">
    <source>
        <dbReference type="Proteomes" id="UP000785171"/>
    </source>
</evidence>
<comment type="caution">
    <text evidence="2">The sequence shown here is derived from an EMBL/GenBank/DDBJ whole genome shotgun (WGS) entry which is preliminary data.</text>
</comment>
<accession>A0A8T0M3Q0</accession>
<dbReference type="InterPro" id="IPR029033">
    <property type="entry name" value="His_PPase_superfam"/>
</dbReference>
<name>A0A8T0M3Q0_9STRA</name>
<reference evidence="2" key="1">
    <citation type="journal article" date="2015" name="Genom Data">
        <title>Genome sequences of six Phytophthora species associated with forests in New Zealand.</title>
        <authorList>
            <person name="Studholme D.J."/>
            <person name="McDougal R.L."/>
            <person name="Sambles C."/>
            <person name="Hansen E."/>
            <person name="Hardy G."/>
            <person name="Grant M."/>
            <person name="Ganley R.J."/>
            <person name="Williams N.M."/>
        </authorList>
    </citation>
    <scope>NUCLEOTIDE SEQUENCE</scope>
    <source>
        <strain evidence="2">NZFS 2646</strain>
    </source>
</reference>
<evidence type="ECO:0000313" key="2">
    <source>
        <dbReference type="EMBL" id="KAG2528004.1"/>
    </source>
</evidence>
<keyword evidence="1" id="KW-0472">Membrane</keyword>
<dbReference type="Gene3D" id="3.40.50.1240">
    <property type="entry name" value="Phosphoglycerate mutase-like"/>
    <property type="match status" value="1"/>
</dbReference>
<keyword evidence="1" id="KW-1133">Transmembrane helix</keyword>
<dbReference type="AlphaFoldDB" id="A0A8T0M3Q0"/>
<keyword evidence="1" id="KW-0812">Transmembrane</keyword>
<dbReference type="EMBL" id="JPWV03000048">
    <property type="protein sequence ID" value="KAG2528004.1"/>
    <property type="molecule type" value="Genomic_DNA"/>
</dbReference>
<proteinExistence type="predicted"/>
<dbReference type="Proteomes" id="UP000785171">
    <property type="component" value="Unassembled WGS sequence"/>
</dbReference>
<reference evidence="2" key="2">
    <citation type="submission" date="2020-06" db="EMBL/GenBank/DDBJ databases">
        <authorList>
            <person name="Studholme D.J."/>
        </authorList>
    </citation>
    <scope>NUCLEOTIDE SEQUENCE</scope>
    <source>
        <strain evidence="2">NZFS 2646</strain>
    </source>
</reference>
<protein>
    <submittedName>
        <fullName evidence="2">Uncharacterized protein</fullName>
    </submittedName>
</protein>
<evidence type="ECO:0000256" key="1">
    <source>
        <dbReference type="SAM" id="Phobius"/>
    </source>
</evidence>